<protein>
    <submittedName>
        <fullName evidence="1">Uncharacterized protein</fullName>
    </submittedName>
</protein>
<dbReference type="InterPro" id="IPR036849">
    <property type="entry name" value="Enolase-like_C_sf"/>
</dbReference>
<organism evidence="1 2">
    <name type="scientific">Symmachiella dynata</name>
    <dbReference type="NCBI Taxonomy" id="2527995"/>
    <lineage>
        <taxon>Bacteria</taxon>
        <taxon>Pseudomonadati</taxon>
        <taxon>Planctomycetota</taxon>
        <taxon>Planctomycetia</taxon>
        <taxon>Planctomycetales</taxon>
        <taxon>Planctomycetaceae</taxon>
        <taxon>Symmachiella</taxon>
    </lineage>
</organism>
<name>A0A517ZTS7_9PLAN</name>
<sequence>MTYRIKNIELYVRETPPGRMAFAIGKQSAKGPQQRLTSPLGHVRLELENDRGDTTFGCAGDRLSVRWLDKRPGRERGLKLRELVDLIEFARETYLQSPQFETPFAQWQQCHKTIMREGRRRKQEDLTAAFASALFERALLDGVARLEGRSLFEMIHADRLGIRPAQVHPELHDLPLPKILPPTPASEFYIRHTVGLADPLTADDLPEKDRVNDGLPETLAEYIQTDGVVHFKVKISGQPDHDLARLERLWDLIPKTEETVITLDANEAYTDMGRFRDFVQNLETQNPGCFQHISYIEQPLLRSLKVTPADAKILREIGESKPVIIDEADGTLHSFKDAHAVGYSGTSHKNCKGFFKSLMNYALIAHYGLEGESNYLSGEDLQNLPVVPLHQDFVSASILGLNDCERNGHHYNYGLSLLSDQDKTNVTKHHRDLYVKRGDEWFLNIVDGKVRCASLQCPGYGVSNEPDWASMTNMRQWLQTRFPA</sequence>
<proteinExistence type="predicted"/>
<dbReference type="Proteomes" id="UP000319383">
    <property type="component" value="Chromosome"/>
</dbReference>
<dbReference type="Gene3D" id="3.20.20.120">
    <property type="entry name" value="Enolase-like C-terminal domain"/>
    <property type="match status" value="1"/>
</dbReference>
<gene>
    <name evidence="1" type="ORF">Mal52_43780</name>
</gene>
<evidence type="ECO:0000313" key="2">
    <source>
        <dbReference type="Proteomes" id="UP000319383"/>
    </source>
</evidence>
<accession>A0A517ZTS7</accession>
<keyword evidence="2" id="KW-1185">Reference proteome</keyword>
<dbReference type="EMBL" id="CP036276">
    <property type="protein sequence ID" value="QDU45881.1"/>
    <property type="molecule type" value="Genomic_DNA"/>
</dbReference>
<dbReference type="KEGG" id="sdyn:Mal52_43780"/>
<evidence type="ECO:0000313" key="1">
    <source>
        <dbReference type="EMBL" id="QDU45881.1"/>
    </source>
</evidence>
<dbReference type="RefSeq" id="WP_145378419.1">
    <property type="nucleotide sequence ID" value="NZ_CP036276.1"/>
</dbReference>
<dbReference type="AlphaFoldDB" id="A0A517ZTS7"/>
<reference evidence="1 2" key="1">
    <citation type="submission" date="2019-02" db="EMBL/GenBank/DDBJ databases">
        <title>Deep-cultivation of Planctomycetes and their phenomic and genomic characterization uncovers novel biology.</title>
        <authorList>
            <person name="Wiegand S."/>
            <person name="Jogler M."/>
            <person name="Boedeker C."/>
            <person name="Pinto D."/>
            <person name="Vollmers J."/>
            <person name="Rivas-Marin E."/>
            <person name="Kohn T."/>
            <person name="Peeters S.H."/>
            <person name="Heuer A."/>
            <person name="Rast P."/>
            <person name="Oberbeckmann S."/>
            <person name="Bunk B."/>
            <person name="Jeske O."/>
            <person name="Meyerdierks A."/>
            <person name="Storesund J.E."/>
            <person name="Kallscheuer N."/>
            <person name="Luecker S."/>
            <person name="Lage O.M."/>
            <person name="Pohl T."/>
            <person name="Merkel B.J."/>
            <person name="Hornburger P."/>
            <person name="Mueller R.-W."/>
            <person name="Bruemmer F."/>
            <person name="Labrenz M."/>
            <person name="Spormann A.M."/>
            <person name="Op den Camp H."/>
            <person name="Overmann J."/>
            <person name="Amann R."/>
            <person name="Jetten M.S.M."/>
            <person name="Mascher T."/>
            <person name="Medema M.H."/>
            <person name="Devos D.P."/>
            <person name="Kaster A.-K."/>
            <person name="Ovreas L."/>
            <person name="Rohde M."/>
            <person name="Galperin M.Y."/>
            <person name="Jogler C."/>
        </authorList>
    </citation>
    <scope>NUCLEOTIDE SEQUENCE [LARGE SCALE GENOMIC DNA]</scope>
    <source>
        <strain evidence="1 2">Mal52</strain>
    </source>
</reference>
<dbReference type="SUPFAM" id="SSF51604">
    <property type="entry name" value="Enolase C-terminal domain-like"/>
    <property type="match status" value="1"/>
</dbReference>